<dbReference type="RefSeq" id="WP_007850265.1">
    <property type="nucleotide sequence ID" value="NZ_JH724136.1"/>
</dbReference>
<dbReference type="Proteomes" id="UP000005974">
    <property type="component" value="Unassembled WGS sequence"/>
</dbReference>
<proteinExistence type="predicted"/>
<gene>
    <name evidence="2" type="ORF">HMPREF1064_03967</name>
</gene>
<dbReference type="EMBL" id="AGXJ01000075">
    <property type="protein sequence ID" value="EIY28833.1"/>
    <property type="molecule type" value="Genomic_DNA"/>
</dbReference>
<name>I9QI42_9BACT</name>
<accession>I9QI42</accession>
<feature type="chain" id="PRO_5003724311" evidence="1">
    <location>
        <begin position="20"/>
        <end position="49"/>
    </location>
</feature>
<protein>
    <submittedName>
        <fullName evidence="2">Uncharacterized protein</fullName>
    </submittedName>
</protein>
<organism evidence="2 3">
    <name type="scientific">Phocaeicola dorei CL02T12C06</name>
    <dbReference type="NCBI Taxonomy" id="997876"/>
    <lineage>
        <taxon>Bacteria</taxon>
        <taxon>Pseudomonadati</taxon>
        <taxon>Bacteroidota</taxon>
        <taxon>Bacteroidia</taxon>
        <taxon>Bacteroidales</taxon>
        <taxon>Bacteroidaceae</taxon>
        <taxon>Phocaeicola</taxon>
    </lineage>
</organism>
<dbReference type="AlphaFoldDB" id="I9QI42"/>
<dbReference type="PATRIC" id="fig|997876.3.peg.4146"/>
<reference evidence="2 3" key="1">
    <citation type="submission" date="2012-02" db="EMBL/GenBank/DDBJ databases">
        <title>The Genome Sequence of Bacteroides dorei CL02T12C06.</title>
        <authorList>
            <consortium name="The Broad Institute Genome Sequencing Platform"/>
            <person name="Earl A."/>
            <person name="Ward D."/>
            <person name="Feldgarden M."/>
            <person name="Gevers D."/>
            <person name="Zitomersky N.L."/>
            <person name="Coyne M.J."/>
            <person name="Comstock L.E."/>
            <person name="Young S.K."/>
            <person name="Zeng Q."/>
            <person name="Gargeya S."/>
            <person name="Fitzgerald M."/>
            <person name="Haas B."/>
            <person name="Abouelleil A."/>
            <person name="Alvarado L."/>
            <person name="Arachchi H.M."/>
            <person name="Berlin A."/>
            <person name="Chapman S.B."/>
            <person name="Gearin G."/>
            <person name="Goldberg J."/>
            <person name="Griggs A."/>
            <person name="Gujja S."/>
            <person name="Hansen M."/>
            <person name="Heiman D."/>
            <person name="Howarth C."/>
            <person name="Larimer J."/>
            <person name="Lui A."/>
            <person name="MacDonald P.J.P."/>
            <person name="McCowen C."/>
            <person name="Montmayeur A."/>
            <person name="Murphy C."/>
            <person name="Neiman D."/>
            <person name="Pearson M."/>
            <person name="Priest M."/>
            <person name="Roberts A."/>
            <person name="Saif S."/>
            <person name="Shea T."/>
            <person name="Sisk P."/>
            <person name="Stolte C."/>
            <person name="Sykes S."/>
            <person name="Wortman J."/>
            <person name="Nusbaum C."/>
            <person name="Birren B."/>
        </authorList>
    </citation>
    <scope>NUCLEOTIDE SEQUENCE [LARGE SCALE GENOMIC DNA]</scope>
    <source>
        <strain evidence="2 3">CL02T12C06</strain>
    </source>
</reference>
<keyword evidence="3" id="KW-1185">Reference proteome</keyword>
<evidence type="ECO:0000313" key="2">
    <source>
        <dbReference type="EMBL" id="EIY28833.1"/>
    </source>
</evidence>
<feature type="signal peptide" evidence="1">
    <location>
        <begin position="1"/>
        <end position="19"/>
    </location>
</feature>
<sequence>MKKLFFIMAMSVCAFMAQAQTTSGIRVGLNMTSATGKYNDLMADQDYNN</sequence>
<evidence type="ECO:0000256" key="1">
    <source>
        <dbReference type="SAM" id="SignalP"/>
    </source>
</evidence>
<keyword evidence="1" id="KW-0732">Signal</keyword>
<evidence type="ECO:0000313" key="3">
    <source>
        <dbReference type="Proteomes" id="UP000005974"/>
    </source>
</evidence>
<comment type="caution">
    <text evidence="2">The sequence shown here is derived from an EMBL/GenBank/DDBJ whole genome shotgun (WGS) entry which is preliminary data.</text>
</comment>
<dbReference type="HOGENOM" id="CLU_3132224_0_0_10"/>